<dbReference type="PANTHER" id="PTHR36696">
    <property type="entry name" value="AGAP012002-PA"/>
    <property type="match status" value="1"/>
</dbReference>
<organism evidence="2 3">
    <name type="scientific">Pyrocoelia pectoralis</name>
    <dbReference type="NCBI Taxonomy" id="417401"/>
    <lineage>
        <taxon>Eukaryota</taxon>
        <taxon>Metazoa</taxon>
        <taxon>Ecdysozoa</taxon>
        <taxon>Arthropoda</taxon>
        <taxon>Hexapoda</taxon>
        <taxon>Insecta</taxon>
        <taxon>Pterygota</taxon>
        <taxon>Neoptera</taxon>
        <taxon>Endopterygota</taxon>
        <taxon>Coleoptera</taxon>
        <taxon>Polyphaga</taxon>
        <taxon>Elateriformia</taxon>
        <taxon>Elateroidea</taxon>
        <taxon>Lampyridae</taxon>
        <taxon>Lampyrinae</taxon>
        <taxon>Pyrocoelia</taxon>
    </lineage>
</organism>
<reference evidence="2 3" key="1">
    <citation type="journal article" date="2024" name="Insects">
        <title>An Improved Chromosome-Level Genome Assembly of the Firefly Pyrocoelia pectoralis.</title>
        <authorList>
            <person name="Fu X."/>
            <person name="Meyer-Rochow V.B."/>
            <person name="Ballantyne L."/>
            <person name="Zhu X."/>
        </authorList>
    </citation>
    <scope>NUCLEOTIDE SEQUENCE [LARGE SCALE GENOMIC DNA]</scope>
    <source>
        <strain evidence="2">XCY_ONT2</strain>
    </source>
</reference>
<feature type="compositionally biased region" description="Basic and acidic residues" evidence="1">
    <location>
        <begin position="214"/>
        <end position="231"/>
    </location>
</feature>
<protein>
    <submittedName>
        <fullName evidence="2">Uncharacterized protein</fullName>
    </submittedName>
</protein>
<dbReference type="AlphaFoldDB" id="A0AAN7VB00"/>
<feature type="compositionally biased region" description="Acidic residues" evidence="1">
    <location>
        <begin position="232"/>
        <end position="247"/>
    </location>
</feature>
<name>A0AAN7VB00_9COLE</name>
<sequence length="564" mass="64433">MVVTSKTGLLASTTKKLIRTQNNSINLKVVATSAPYILKPFAGLYNPYPYGCSLLCNHPADTEARDLVRRAKDSWANEGKNLLLSDEVDAIRASLSQLHVKMTNGRFKDDIPIGSVPEELFRRYTETDSRPLTPAPTLVSAHTRASGSRRCVTPDPMLNTDVREKTQLILDLRRSHSQDRKSSAATHLSSDTSETPRQQHRRRNKTSASTKPSLKNDNDTKPEKVIFKMKAEDDDNNSENEPIEEEESVIKRRGRRRRKRGRDTSRGPPAFQSSIDPETLVATIGPESHNPSARPSLVPNDTPLENAPTLTVQTVPDRSTRNNSFEINSYLDHEILKLLRRELDEEVIENEFNIKRRKALEEAFKTQPIKKPICNELKELKEELQKSFTTKNTWLGIPRMFSRTSARFELPMDSRELSAMTPLQYVTDYVFVSSSRKPLYNHIFKKFINENDSENEHQRVLLGKNVLLALNEVMSKDFNNDQGIKIRNLIEWDDDTEITFKTFCGLSALCERLLAPDYPLLLLPKHEDPCHEIETIDFKSLERKLENQNVNPNLVQILYGVRDS</sequence>
<dbReference type="EMBL" id="JAVRBK010000007">
    <property type="protein sequence ID" value="KAK5641731.1"/>
    <property type="molecule type" value="Genomic_DNA"/>
</dbReference>
<proteinExistence type="predicted"/>
<comment type="caution">
    <text evidence="2">The sequence shown here is derived from an EMBL/GenBank/DDBJ whole genome shotgun (WGS) entry which is preliminary data.</text>
</comment>
<dbReference type="Proteomes" id="UP001329430">
    <property type="component" value="Chromosome 7"/>
</dbReference>
<gene>
    <name evidence="2" type="ORF">RI129_010278</name>
</gene>
<evidence type="ECO:0000313" key="2">
    <source>
        <dbReference type="EMBL" id="KAK5641731.1"/>
    </source>
</evidence>
<feature type="compositionally biased region" description="Basic residues" evidence="1">
    <location>
        <begin position="251"/>
        <end position="261"/>
    </location>
</feature>
<feature type="region of interest" description="Disordered" evidence="1">
    <location>
        <begin position="126"/>
        <end position="309"/>
    </location>
</feature>
<evidence type="ECO:0000256" key="1">
    <source>
        <dbReference type="SAM" id="MobiDB-lite"/>
    </source>
</evidence>
<dbReference type="PANTHER" id="PTHR36696:SF1">
    <property type="entry name" value="EF-HAND DOMAIN-CONTAINING PROTEIN"/>
    <property type="match status" value="1"/>
</dbReference>
<evidence type="ECO:0000313" key="3">
    <source>
        <dbReference type="Proteomes" id="UP001329430"/>
    </source>
</evidence>
<keyword evidence="3" id="KW-1185">Reference proteome</keyword>
<feature type="compositionally biased region" description="Basic and acidic residues" evidence="1">
    <location>
        <begin position="161"/>
        <end position="182"/>
    </location>
</feature>
<accession>A0AAN7VB00</accession>
<feature type="compositionally biased region" description="Polar residues" evidence="1">
    <location>
        <begin position="183"/>
        <end position="196"/>
    </location>
</feature>